<dbReference type="AlphaFoldDB" id="A0A168R6U5"/>
<evidence type="ECO:0000313" key="2">
    <source>
        <dbReference type="Proteomes" id="UP000076983"/>
    </source>
</evidence>
<sequence>MHKFVDDKEFLNRARKYSSNLINEMTKILREKYQINSNFFLIGSGAKNLVTLNGKNRQIDFDYNLNIISCNDWKDLKQIKENVRNAFNQILRKKGLRDVNDSTSVLTTKPIHFNNDDSKRWTIDLCIITEDNDGNWLRLIHEKNSNSFNDRYYWNESRNSIKYKEKIRRLKQIPGAWNLVREKYLERKNYYLKTQQSSHHSSFNCLIEVVNEIYQRYQ</sequence>
<organism evidence="1 2">
    <name type="scientific">Mycoplasmopsis gallinarum</name>
    <dbReference type="NCBI Taxonomy" id="29557"/>
    <lineage>
        <taxon>Bacteria</taxon>
        <taxon>Bacillati</taxon>
        <taxon>Mycoplasmatota</taxon>
        <taxon>Mycoplasmoidales</taxon>
        <taxon>Metamycoplasmataceae</taxon>
        <taxon>Mycoplasmopsis</taxon>
    </lineage>
</organism>
<reference evidence="1 2" key="1">
    <citation type="submission" date="2016-03" db="EMBL/GenBank/DDBJ databases">
        <title>Genome sequence of Mycoplasma gallinarum strain Mgn_IPT.</title>
        <authorList>
            <person name="Yacoub E."/>
            <person name="Sirand-Pugnet P."/>
            <person name="Barre A."/>
            <person name="Maurier F."/>
            <person name="Blanchard A."/>
            <person name="Ben Abdelmoumen B.M."/>
        </authorList>
    </citation>
    <scope>NUCLEOTIDE SEQUENCE [LARGE SCALE GENOMIC DNA]</scope>
    <source>
        <strain evidence="1 2">Mgn_IPT</strain>
    </source>
</reference>
<proteinExistence type="predicted"/>
<dbReference type="PATRIC" id="fig|29557.3.peg.638"/>
<name>A0A168R6U5_9BACT</name>
<dbReference type="EMBL" id="LVLH01000052">
    <property type="protein sequence ID" value="OAB48657.1"/>
    <property type="molecule type" value="Genomic_DNA"/>
</dbReference>
<gene>
    <name evidence="1" type="ORF">MGALLINA_06230</name>
</gene>
<dbReference type="RefSeq" id="WP_063626372.1">
    <property type="nucleotide sequence ID" value="NZ_LVLH01000052.1"/>
</dbReference>
<dbReference type="Proteomes" id="UP000076983">
    <property type="component" value="Unassembled WGS sequence"/>
</dbReference>
<evidence type="ECO:0008006" key="3">
    <source>
        <dbReference type="Google" id="ProtNLM"/>
    </source>
</evidence>
<keyword evidence="2" id="KW-1185">Reference proteome</keyword>
<accession>A0A168R6U5</accession>
<dbReference type="OrthoDB" id="1654075at2"/>
<evidence type="ECO:0000313" key="1">
    <source>
        <dbReference type="EMBL" id="OAB48657.1"/>
    </source>
</evidence>
<comment type="caution">
    <text evidence="1">The sequence shown here is derived from an EMBL/GenBank/DDBJ whole genome shotgun (WGS) entry which is preliminary data.</text>
</comment>
<protein>
    <recommendedName>
        <fullName evidence="3">Nucleotidyltransferase</fullName>
    </recommendedName>
</protein>